<proteinExistence type="predicted"/>
<organism evidence="1 2">
    <name type="scientific">Echinostoma caproni</name>
    <dbReference type="NCBI Taxonomy" id="27848"/>
    <lineage>
        <taxon>Eukaryota</taxon>
        <taxon>Metazoa</taxon>
        <taxon>Spiralia</taxon>
        <taxon>Lophotrochozoa</taxon>
        <taxon>Platyhelminthes</taxon>
        <taxon>Trematoda</taxon>
        <taxon>Digenea</taxon>
        <taxon>Plagiorchiida</taxon>
        <taxon>Echinostomata</taxon>
        <taxon>Echinostomatoidea</taxon>
        <taxon>Echinostomatidae</taxon>
        <taxon>Echinostoma</taxon>
    </lineage>
</organism>
<sequence length="35" mass="3658">MIATTMPHLATCSGSLFDSGISLFVKNLAQSCSLL</sequence>
<evidence type="ECO:0000313" key="2">
    <source>
        <dbReference type="Proteomes" id="UP000272942"/>
    </source>
</evidence>
<dbReference type="Proteomes" id="UP000272942">
    <property type="component" value="Unassembled WGS sequence"/>
</dbReference>
<gene>
    <name evidence="1" type="ORF">ECPE_LOCUS18140</name>
</gene>
<reference evidence="1 2" key="1">
    <citation type="submission" date="2018-11" db="EMBL/GenBank/DDBJ databases">
        <authorList>
            <consortium name="Pathogen Informatics"/>
        </authorList>
    </citation>
    <scope>NUCLEOTIDE SEQUENCE [LARGE SCALE GENOMIC DNA]</scope>
    <source>
        <strain evidence="1 2">Egypt</strain>
    </source>
</reference>
<name>A0A3P8HXX0_9TREM</name>
<keyword evidence="2" id="KW-1185">Reference proteome</keyword>
<evidence type="ECO:0000313" key="1">
    <source>
        <dbReference type="EMBL" id="VDP95650.1"/>
    </source>
</evidence>
<protein>
    <submittedName>
        <fullName evidence="1">Uncharacterized protein</fullName>
    </submittedName>
</protein>
<dbReference type="AlphaFoldDB" id="A0A3P8HXX0"/>
<dbReference type="EMBL" id="UZAN01074990">
    <property type="protein sequence ID" value="VDP95650.1"/>
    <property type="molecule type" value="Genomic_DNA"/>
</dbReference>
<accession>A0A3P8HXX0</accession>